<protein>
    <submittedName>
        <fullName evidence="2">Uncharacterized protein</fullName>
    </submittedName>
</protein>
<sequence length="55" mass="5632">MATRRDRRPGTAVPLAAPAALIGLGRAWIPADLDTAAPPPNGCRTQAGRTAPQEG</sequence>
<feature type="region of interest" description="Disordered" evidence="1">
    <location>
        <begin position="33"/>
        <end position="55"/>
    </location>
</feature>
<dbReference type="AlphaFoldDB" id="A0AB39YDP9"/>
<dbReference type="RefSeq" id="WP_168724217.1">
    <property type="nucleotide sequence ID" value="NZ_CP165727.1"/>
</dbReference>
<evidence type="ECO:0000256" key="1">
    <source>
        <dbReference type="SAM" id="MobiDB-lite"/>
    </source>
</evidence>
<organism evidence="2">
    <name type="scientific">Streptomyces sp. R33</name>
    <dbReference type="NCBI Taxonomy" id="3238629"/>
    <lineage>
        <taxon>Bacteria</taxon>
        <taxon>Bacillati</taxon>
        <taxon>Actinomycetota</taxon>
        <taxon>Actinomycetes</taxon>
        <taxon>Kitasatosporales</taxon>
        <taxon>Streptomycetaceae</taxon>
        <taxon>Streptomyces</taxon>
    </lineage>
</organism>
<accession>A0AB39YDP9</accession>
<gene>
    <name evidence="2" type="ORF">AB5J51_38175</name>
</gene>
<name>A0AB39YDP9_9ACTN</name>
<proteinExistence type="predicted"/>
<evidence type="ECO:0000313" key="2">
    <source>
        <dbReference type="EMBL" id="XDV68340.1"/>
    </source>
</evidence>
<dbReference type="EMBL" id="CP165727">
    <property type="protein sequence ID" value="XDV68340.1"/>
    <property type="molecule type" value="Genomic_DNA"/>
</dbReference>
<reference evidence="2" key="1">
    <citation type="submission" date="2024-08" db="EMBL/GenBank/DDBJ databases">
        <authorList>
            <person name="Yu S.T."/>
        </authorList>
    </citation>
    <scope>NUCLEOTIDE SEQUENCE</scope>
    <source>
        <strain evidence="2">R33</strain>
    </source>
</reference>